<organism evidence="2 3">
    <name type="scientific">Amycolatopsis dongchuanensis</name>
    <dbReference type="NCBI Taxonomy" id="1070866"/>
    <lineage>
        <taxon>Bacteria</taxon>
        <taxon>Bacillati</taxon>
        <taxon>Actinomycetota</taxon>
        <taxon>Actinomycetes</taxon>
        <taxon>Pseudonocardiales</taxon>
        <taxon>Pseudonocardiaceae</taxon>
        <taxon>Amycolatopsis</taxon>
    </lineage>
</organism>
<name>A0ABP9Q8U9_9PSEU</name>
<accession>A0ABP9Q8U9</accession>
<evidence type="ECO:0008006" key="4">
    <source>
        <dbReference type="Google" id="ProtNLM"/>
    </source>
</evidence>
<dbReference type="SUPFAM" id="SSF50199">
    <property type="entry name" value="Staphylococcal nuclease"/>
    <property type="match status" value="1"/>
</dbReference>
<proteinExistence type="predicted"/>
<evidence type="ECO:0000313" key="2">
    <source>
        <dbReference type="EMBL" id="GAA5158571.1"/>
    </source>
</evidence>
<dbReference type="Gene3D" id="2.40.50.90">
    <property type="match status" value="1"/>
</dbReference>
<protein>
    <recommendedName>
        <fullName evidence="4">TNase-like domain-containing protein</fullName>
    </recommendedName>
</protein>
<comment type="caution">
    <text evidence="2">The sequence shown here is derived from an EMBL/GenBank/DDBJ whole genome shotgun (WGS) entry which is preliminary data.</text>
</comment>
<feature type="compositionally biased region" description="Pro residues" evidence="1">
    <location>
        <begin position="187"/>
        <end position="204"/>
    </location>
</feature>
<feature type="compositionally biased region" description="Basic and acidic residues" evidence="1">
    <location>
        <begin position="221"/>
        <end position="231"/>
    </location>
</feature>
<reference evidence="3" key="1">
    <citation type="journal article" date="2019" name="Int. J. Syst. Evol. Microbiol.">
        <title>The Global Catalogue of Microorganisms (GCM) 10K type strain sequencing project: providing services to taxonomists for standard genome sequencing and annotation.</title>
        <authorList>
            <consortium name="The Broad Institute Genomics Platform"/>
            <consortium name="The Broad Institute Genome Sequencing Center for Infectious Disease"/>
            <person name="Wu L."/>
            <person name="Ma J."/>
        </authorList>
    </citation>
    <scope>NUCLEOTIDE SEQUENCE [LARGE SCALE GENOMIC DNA]</scope>
    <source>
        <strain evidence="3">JCM 18054</strain>
    </source>
</reference>
<feature type="compositionally biased region" description="Low complexity" evidence="1">
    <location>
        <begin position="205"/>
        <end position="220"/>
    </location>
</feature>
<dbReference type="InterPro" id="IPR035437">
    <property type="entry name" value="SNase_OB-fold_sf"/>
</dbReference>
<sequence>MLNRPVPLWLKITLTAFGALFTVTAVFGRPAVPDSTAAATPPPLPPHPAATTYTVMSVRGTTVDLADPSGKAFSIRAAGLASPAAGDCFSTESANWASAFLTGDRVTAEIVDTGSGSLAMIDLPDGTNYSMIALRNGYAKYSPDPLAAGDPRLADAETAARQAGTGLWGPPCRRPNSPVPTVTSIRTPPPVTSTGQPPAPPPAAPSTEPTTTTCTKAHPPAGERGKRPCAR</sequence>
<evidence type="ECO:0000256" key="1">
    <source>
        <dbReference type="SAM" id="MobiDB-lite"/>
    </source>
</evidence>
<keyword evidence="3" id="KW-1185">Reference proteome</keyword>
<gene>
    <name evidence="2" type="ORF">GCM10023214_19910</name>
</gene>
<dbReference type="Proteomes" id="UP001500192">
    <property type="component" value="Unassembled WGS sequence"/>
</dbReference>
<feature type="region of interest" description="Disordered" evidence="1">
    <location>
        <begin position="157"/>
        <end position="231"/>
    </location>
</feature>
<evidence type="ECO:0000313" key="3">
    <source>
        <dbReference type="Proteomes" id="UP001500192"/>
    </source>
</evidence>
<dbReference type="EMBL" id="BAABIB010000045">
    <property type="protein sequence ID" value="GAA5158571.1"/>
    <property type="molecule type" value="Genomic_DNA"/>
</dbReference>